<dbReference type="InterPro" id="IPR036388">
    <property type="entry name" value="WH-like_DNA-bd_sf"/>
</dbReference>
<dbReference type="EMBL" id="JBHTBH010000011">
    <property type="protein sequence ID" value="MFC7330272.1"/>
    <property type="molecule type" value="Genomic_DNA"/>
</dbReference>
<organism evidence="2 3">
    <name type="scientific">Marinactinospora rubrisoli</name>
    <dbReference type="NCBI Taxonomy" id="2715399"/>
    <lineage>
        <taxon>Bacteria</taxon>
        <taxon>Bacillati</taxon>
        <taxon>Actinomycetota</taxon>
        <taxon>Actinomycetes</taxon>
        <taxon>Streptosporangiales</taxon>
        <taxon>Nocardiopsidaceae</taxon>
        <taxon>Marinactinospora</taxon>
    </lineage>
</organism>
<name>A0ABW2KM66_9ACTN</name>
<evidence type="ECO:0000259" key="1">
    <source>
        <dbReference type="PROSITE" id="PS50995"/>
    </source>
</evidence>
<dbReference type="PROSITE" id="PS50995">
    <property type="entry name" value="HTH_MARR_2"/>
    <property type="match status" value="1"/>
</dbReference>
<proteinExistence type="predicted"/>
<evidence type="ECO:0000313" key="2">
    <source>
        <dbReference type="EMBL" id="MFC7330272.1"/>
    </source>
</evidence>
<keyword evidence="3" id="KW-1185">Reference proteome</keyword>
<dbReference type="InterPro" id="IPR039422">
    <property type="entry name" value="MarR/SlyA-like"/>
</dbReference>
<gene>
    <name evidence="2" type="ORF">ACFQRF_21330</name>
</gene>
<dbReference type="RefSeq" id="WP_379872917.1">
    <property type="nucleotide sequence ID" value="NZ_JBHTBH010000011.1"/>
</dbReference>
<comment type="caution">
    <text evidence="2">The sequence shown here is derived from an EMBL/GenBank/DDBJ whole genome shotgun (WGS) entry which is preliminary data.</text>
</comment>
<dbReference type="InterPro" id="IPR000835">
    <property type="entry name" value="HTH_MarR-typ"/>
</dbReference>
<feature type="domain" description="HTH marR-type" evidence="1">
    <location>
        <begin position="14"/>
        <end position="153"/>
    </location>
</feature>
<dbReference type="InterPro" id="IPR036390">
    <property type="entry name" value="WH_DNA-bd_sf"/>
</dbReference>
<evidence type="ECO:0000313" key="3">
    <source>
        <dbReference type="Proteomes" id="UP001596540"/>
    </source>
</evidence>
<dbReference type="SMART" id="SM00347">
    <property type="entry name" value="HTH_MARR"/>
    <property type="match status" value="1"/>
</dbReference>
<dbReference type="Proteomes" id="UP001596540">
    <property type="component" value="Unassembled WGS sequence"/>
</dbReference>
<sequence>MCCMSGVDWLDADEQRTWRSYLVVNSLLEERLDRDLQQRNGLSLVEYGILVHLSEAEGRRMRMRNLADTVIVSKSRLSHQIARLERDGYVRRETCAEDRRGAWAVLTPLGESALHGAAPGHVAAVRANLFGVLSDEQTKQLGEIMGVLEQHLRETNGT</sequence>
<accession>A0ABW2KM66</accession>
<dbReference type="Pfam" id="PF12802">
    <property type="entry name" value="MarR_2"/>
    <property type="match status" value="1"/>
</dbReference>
<protein>
    <submittedName>
        <fullName evidence="2">MarR family winged helix-turn-helix transcriptional regulator</fullName>
    </submittedName>
</protein>
<dbReference type="PANTHER" id="PTHR33164:SF99">
    <property type="entry name" value="MARR FAMILY REGULATORY PROTEIN"/>
    <property type="match status" value="1"/>
</dbReference>
<dbReference type="Gene3D" id="1.10.10.10">
    <property type="entry name" value="Winged helix-like DNA-binding domain superfamily/Winged helix DNA-binding domain"/>
    <property type="match status" value="1"/>
</dbReference>
<dbReference type="PANTHER" id="PTHR33164">
    <property type="entry name" value="TRANSCRIPTIONAL REGULATOR, MARR FAMILY"/>
    <property type="match status" value="1"/>
</dbReference>
<dbReference type="SUPFAM" id="SSF46785">
    <property type="entry name" value="Winged helix' DNA-binding domain"/>
    <property type="match status" value="1"/>
</dbReference>
<reference evidence="3" key="1">
    <citation type="journal article" date="2019" name="Int. J. Syst. Evol. Microbiol.">
        <title>The Global Catalogue of Microorganisms (GCM) 10K type strain sequencing project: providing services to taxonomists for standard genome sequencing and annotation.</title>
        <authorList>
            <consortium name="The Broad Institute Genomics Platform"/>
            <consortium name="The Broad Institute Genome Sequencing Center for Infectious Disease"/>
            <person name="Wu L."/>
            <person name="Ma J."/>
        </authorList>
    </citation>
    <scope>NUCLEOTIDE SEQUENCE [LARGE SCALE GENOMIC DNA]</scope>
    <source>
        <strain evidence="3">CGMCC 4.7382</strain>
    </source>
</reference>